<accession>Q75EX8</accession>
<feature type="transmembrane region" description="Helical" evidence="15">
    <location>
        <begin position="224"/>
        <end position="242"/>
    </location>
</feature>
<evidence type="ECO:0000256" key="2">
    <source>
        <dbReference type="ARBA" id="ARBA00004922"/>
    </source>
</evidence>
<dbReference type="eggNOG" id="KOG3359">
    <property type="taxonomic scope" value="Eukaryota"/>
</dbReference>
<keyword evidence="10 15" id="KW-1133">Transmembrane helix</keyword>
<dbReference type="GO" id="GO:0005783">
    <property type="term" value="C:endoplasmic reticulum"/>
    <property type="evidence" value="ECO:0000318"/>
    <property type="project" value="GO_Central"/>
</dbReference>
<dbReference type="SUPFAM" id="SSF82109">
    <property type="entry name" value="MIR domain"/>
    <property type="match status" value="1"/>
</dbReference>
<dbReference type="RefSeq" id="NP_982492.2">
    <property type="nucleotide sequence ID" value="NM_207845.2"/>
</dbReference>
<dbReference type="CAZy" id="GT39">
    <property type="family name" value="Glycosyltransferase Family 39"/>
</dbReference>
<sequence length="653" mass="73595">MAESGEAMGAVPEAAESEAQVVSKNGPFRSYLPSTVYQAWRGERMEQQGVVVWCGPAAFAALYVLCSGWLAACAGLAASGTETEMLEEIDAVRLGGFHIGVRPPLGLHVLARLGLGLIGLRRLALLAACVVLQYLYKSLRCAGIQRLWAGAAVGCIALLEVFRDAAVHASLEMYHAMFLAIILYNWKSFKLQEPFGQAWWLRLSAVAVCSGLAAGTKFVGLGTWAWVLLLNSAHIFQLIGDLEVSTRTVWKHVLIRLPLLTLVPLSIILLGYHSHLQAPSYSSRDSSYMPTLFKAQLDGYQVVQPASVYYGSGVVIRHSSSIGGYLHSHELTYPGGSEEQQITLYDFEDANNKWTVEPVYNEAMDDIINSTQPVRNGDLIKLRHVQTGKLLRASAAKPPVSQRDYDQEVSCTGDSGYSGDSDETWRVDIQDAEYHEDLKPVLHHFSLVNKGQSCTLLSHDVKLPEWALYQQEVICLASPVHKYSLFYVDSSEMMHNETMQLPRLSFPAKFWAYIHAQYKYDYFVKNFNATGDVPYLRWLVHISENKLQNCIWVAGLLSVIWWWLLFTYRCFTWNPWDPAVAFEPTTLRSALYRDNSFEYVAGWFIHYIVFSRCSHGNLQIVQYLPALLFTTLQIANTFQTFSEWIHRLIVKLF</sequence>
<feature type="transmembrane region" description="Helical" evidence="15">
    <location>
        <begin position="113"/>
        <end position="135"/>
    </location>
</feature>
<dbReference type="InterPro" id="IPR036300">
    <property type="entry name" value="MIR_dom_sf"/>
</dbReference>
<comment type="catalytic activity">
    <reaction evidence="13">
        <text>a di-trans,poly-cis-dolichyl beta-D-mannosyl phosphate + L-threonyl-[protein] = 3-O-(alpha-D-mannosyl)-L-threonyl-[protein] + a di-trans,poly-cis-dolichyl phosphate + H(+)</text>
        <dbReference type="Rhea" id="RHEA:53396"/>
        <dbReference type="Rhea" id="RHEA-COMP:11060"/>
        <dbReference type="Rhea" id="RHEA-COMP:13547"/>
        <dbReference type="Rhea" id="RHEA-COMP:19498"/>
        <dbReference type="Rhea" id="RHEA-COMP:19501"/>
        <dbReference type="ChEBI" id="CHEBI:15378"/>
        <dbReference type="ChEBI" id="CHEBI:30013"/>
        <dbReference type="ChEBI" id="CHEBI:57683"/>
        <dbReference type="ChEBI" id="CHEBI:58211"/>
        <dbReference type="ChEBI" id="CHEBI:137323"/>
        <dbReference type="EC" id="2.4.1.109"/>
    </reaction>
</comment>
<evidence type="ECO:0000256" key="14">
    <source>
        <dbReference type="ARBA" id="ARBA00045102"/>
    </source>
</evidence>
<reference evidence="18" key="2">
    <citation type="journal article" date="2013" name="G3 (Bethesda)">
        <title>Genomes of Ashbya fungi isolated from insects reveal four mating-type loci, numerous translocations, lack of transposons, and distinct gene duplications.</title>
        <authorList>
            <person name="Dietrich F.S."/>
            <person name="Voegeli S."/>
            <person name="Kuo S."/>
            <person name="Philippsen P."/>
        </authorList>
    </citation>
    <scope>GENOME REANNOTATION</scope>
    <source>
        <strain evidence="18">ATCC 10895 / CBS 109.51 / FGSC 9923 / NRRL Y-1056</strain>
    </source>
</reference>
<dbReference type="SMART" id="SM00472">
    <property type="entry name" value="MIR"/>
    <property type="match status" value="3"/>
</dbReference>
<evidence type="ECO:0000256" key="12">
    <source>
        <dbReference type="ARBA" id="ARBA00023180"/>
    </source>
</evidence>
<proteinExistence type="inferred from homology"/>
<dbReference type="GO" id="GO:0035269">
    <property type="term" value="P:protein O-linked glycosylation via mannose"/>
    <property type="evidence" value="ECO:0000318"/>
    <property type="project" value="GO_Central"/>
</dbReference>
<evidence type="ECO:0000313" key="18">
    <source>
        <dbReference type="Proteomes" id="UP000000591"/>
    </source>
</evidence>
<evidence type="ECO:0000256" key="3">
    <source>
        <dbReference type="ARBA" id="ARBA00007222"/>
    </source>
</evidence>
<comment type="pathway">
    <text evidence="2">Protein modification; protein glycosylation.</text>
</comment>
<dbReference type="KEGG" id="ago:AGOS_AAL050W"/>
<evidence type="ECO:0000256" key="11">
    <source>
        <dbReference type="ARBA" id="ARBA00023136"/>
    </source>
</evidence>
<feature type="transmembrane region" description="Helical" evidence="15">
    <location>
        <begin position="254"/>
        <end position="272"/>
    </location>
</feature>
<organism evidence="17 18">
    <name type="scientific">Eremothecium gossypii (strain ATCC 10895 / CBS 109.51 / FGSC 9923 / NRRL Y-1056)</name>
    <name type="common">Yeast</name>
    <name type="synonym">Ashbya gossypii</name>
    <dbReference type="NCBI Taxonomy" id="284811"/>
    <lineage>
        <taxon>Eukaryota</taxon>
        <taxon>Fungi</taxon>
        <taxon>Dikarya</taxon>
        <taxon>Ascomycota</taxon>
        <taxon>Saccharomycotina</taxon>
        <taxon>Saccharomycetes</taxon>
        <taxon>Saccharomycetales</taxon>
        <taxon>Saccharomycetaceae</taxon>
        <taxon>Eremothecium</taxon>
    </lineage>
</organism>
<evidence type="ECO:0000313" key="17">
    <source>
        <dbReference type="EMBL" id="AAS50316.2"/>
    </source>
</evidence>
<dbReference type="InterPro" id="IPR016093">
    <property type="entry name" value="MIR_motif"/>
</dbReference>
<dbReference type="InterPro" id="IPR003342">
    <property type="entry name" value="ArnT-like_N"/>
</dbReference>
<dbReference type="InParanoid" id="Q75EX8"/>
<keyword evidence="5" id="KW-0328">Glycosyltransferase</keyword>
<name>Q75EX8_EREGS</name>
<dbReference type="OrthoDB" id="292747at2759"/>
<keyword evidence="9" id="KW-0256">Endoplasmic reticulum</keyword>
<comment type="catalytic activity">
    <reaction evidence="14">
        <text>a di-trans,poly-cis-dolichyl beta-D-mannosyl phosphate + L-seryl-[protein] = 3-O-(alpha-D-mannosyl)-L-seryl-[protein] + a di-trans,poly-cis-dolichyl phosphate + H(+)</text>
        <dbReference type="Rhea" id="RHEA:17377"/>
        <dbReference type="Rhea" id="RHEA-COMP:9863"/>
        <dbReference type="Rhea" id="RHEA-COMP:13546"/>
        <dbReference type="Rhea" id="RHEA-COMP:19498"/>
        <dbReference type="Rhea" id="RHEA-COMP:19501"/>
        <dbReference type="ChEBI" id="CHEBI:15378"/>
        <dbReference type="ChEBI" id="CHEBI:29999"/>
        <dbReference type="ChEBI" id="CHEBI:57683"/>
        <dbReference type="ChEBI" id="CHEBI:58211"/>
        <dbReference type="ChEBI" id="CHEBI:137321"/>
        <dbReference type="EC" id="2.4.1.109"/>
    </reaction>
</comment>
<dbReference type="PANTHER" id="PTHR10050:SF50">
    <property type="entry name" value="DOLICHYL-PHOSPHATE-MANNOSE--PROTEIN MANNOSYLTRANSFERASE 1-RELATED"/>
    <property type="match status" value="1"/>
</dbReference>
<evidence type="ECO:0000256" key="10">
    <source>
        <dbReference type="ARBA" id="ARBA00022989"/>
    </source>
</evidence>
<keyword evidence="8" id="KW-0677">Repeat</keyword>
<evidence type="ECO:0000256" key="7">
    <source>
        <dbReference type="ARBA" id="ARBA00022692"/>
    </source>
</evidence>
<dbReference type="OMA" id="SEVYHAD"/>
<evidence type="ECO:0000256" key="13">
    <source>
        <dbReference type="ARBA" id="ARBA00045085"/>
    </source>
</evidence>
<keyword evidence="12" id="KW-0325">Glycoprotein</keyword>
<dbReference type="GeneID" id="4618446"/>
<dbReference type="PROSITE" id="PS50919">
    <property type="entry name" value="MIR"/>
    <property type="match status" value="2"/>
</dbReference>
<keyword evidence="7 15" id="KW-0812">Transmembrane</keyword>
<dbReference type="Proteomes" id="UP000000591">
    <property type="component" value="Chromosome I"/>
</dbReference>
<evidence type="ECO:0000256" key="8">
    <source>
        <dbReference type="ARBA" id="ARBA00022737"/>
    </source>
</evidence>
<feature type="domain" description="MIR" evidence="16">
    <location>
        <begin position="371"/>
        <end position="430"/>
    </location>
</feature>
<feature type="transmembrane region" description="Helical" evidence="15">
    <location>
        <begin position="50"/>
        <end position="78"/>
    </location>
</feature>
<evidence type="ECO:0000256" key="4">
    <source>
        <dbReference type="ARBA" id="ARBA00012839"/>
    </source>
</evidence>
<dbReference type="EMBL" id="AE016814">
    <property type="protein sequence ID" value="AAS50316.2"/>
    <property type="molecule type" value="Genomic_DNA"/>
</dbReference>
<evidence type="ECO:0000256" key="1">
    <source>
        <dbReference type="ARBA" id="ARBA00004477"/>
    </source>
</evidence>
<feature type="domain" description="MIR" evidence="16">
    <location>
        <begin position="305"/>
        <end position="359"/>
    </location>
</feature>
<dbReference type="Gene3D" id="2.80.10.50">
    <property type="match status" value="1"/>
</dbReference>
<evidence type="ECO:0000256" key="15">
    <source>
        <dbReference type="SAM" id="Phobius"/>
    </source>
</evidence>
<dbReference type="EC" id="2.4.1.109" evidence="4"/>
<dbReference type="InterPro" id="IPR027005">
    <property type="entry name" value="PMT-like"/>
</dbReference>
<dbReference type="GO" id="GO:0005789">
    <property type="term" value="C:endoplasmic reticulum membrane"/>
    <property type="evidence" value="ECO:0007669"/>
    <property type="project" value="UniProtKB-SubCell"/>
</dbReference>
<evidence type="ECO:0000259" key="16">
    <source>
        <dbReference type="PROSITE" id="PS50919"/>
    </source>
</evidence>
<keyword evidence="11 15" id="KW-0472">Membrane</keyword>
<dbReference type="FunCoup" id="Q75EX8">
    <property type="interactions" value="40"/>
</dbReference>
<evidence type="ECO:0000256" key="9">
    <source>
        <dbReference type="ARBA" id="ARBA00022824"/>
    </source>
</evidence>
<dbReference type="UniPathway" id="UPA00378"/>
<dbReference type="HOGENOM" id="CLU_008438_2_1_1"/>
<dbReference type="CDD" id="cd23286">
    <property type="entry name" value="beta-trefoil_MIR_PMT7-like"/>
    <property type="match status" value="1"/>
</dbReference>
<protein>
    <recommendedName>
        <fullName evidence="4">dolichyl-phosphate-mannose--protein mannosyltransferase</fullName>
        <ecNumber evidence="4">2.4.1.109</ecNumber>
    </recommendedName>
</protein>
<keyword evidence="18" id="KW-1185">Reference proteome</keyword>
<comment type="subcellular location">
    <subcellularLocation>
        <location evidence="1">Endoplasmic reticulum membrane</location>
        <topology evidence="1">Multi-pass membrane protein</topology>
    </subcellularLocation>
</comment>
<dbReference type="Pfam" id="PF02815">
    <property type="entry name" value="MIR"/>
    <property type="match status" value="1"/>
</dbReference>
<dbReference type="Pfam" id="PF02366">
    <property type="entry name" value="PMT"/>
    <property type="match status" value="1"/>
</dbReference>
<feature type="transmembrane region" description="Helical" evidence="15">
    <location>
        <begin position="147"/>
        <end position="163"/>
    </location>
</feature>
<dbReference type="AlphaFoldDB" id="Q75EX8"/>
<comment type="similarity">
    <text evidence="3">Belongs to the glycosyltransferase 39 family.</text>
</comment>
<dbReference type="GO" id="GO:0004169">
    <property type="term" value="F:dolichyl-phosphate-mannose-protein mannosyltransferase activity"/>
    <property type="evidence" value="ECO:0000318"/>
    <property type="project" value="GO_Central"/>
</dbReference>
<dbReference type="PANTHER" id="PTHR10050">
    <property type="entry name" value="DOLICHYL-PHOSPHATE-MANNOSE--PROTEIN MANNOSYLTRANSFERASE"/>
    <property type="match status" value="1"/>
</dbReference>
<gene>
    <name evidence="17" type="ORF">AGOS_AAL050W</name>
</gene>
<reference evidence="17 18" key="1">
    <citation type="journal article" date="2004" name="Science">
        <title>The Ashbya gossypii genome as a tool for mapping the ancient Saccharomyces cerevisiae genome.</title>
        <authorList>
            <person name="Dietrich F.S."/>
            <person name="Voegeli S."/>
            <person name="Brachat S."/>
            <person name="Lerch A."/>
            <person name="Gates K."/>
            <person name="Steiner S."/>
            <person name="Mohr C."/>
            <person name="Pohlmann R."/>
            <person name="Luedi P."/>
            <person name="Choi S."/>
            <person name="Wing R.A."/>
            <person name="Flavier A."/>
            <person name="Gaffney T.D."/>
            <person name="Philippsen P."/>
        </authorList>
    </citation>
    <scope>NUCLEOTIDE SEQUENCE [LARGE SCALE GENOMIC DNA]</scope>
    <source>
        <strain evidence="18">ATCC 10895 / CBS 109.51 / FGSC 9923 / NRRL Y-1056</strain>
    </source>
</reference>
<keyword evidence="6" id="KW-0808">Transferase</keyword>
<evidence type="ECO:0000256" key="5">
    <source>
        <dbReference type="ARBA" id="ARBA00022676"/>
    </source>
</evidence>
<evidence type="ECO:0000256" key="6">
    <source>
        <dbReference type="ARBA" id="ARBA00022679"/>
    </source>
</evidence>